<dbReference type="Proteomes" id="UP000326354">
    <property type="component" value="Chromosome"/>
</dbReference>
<dbReference type="Gene3D" id="3.60.20.10">
    <property type="entry name" value="Glutamine Phosphoribosylpyrophosphate, subunit 1, domain 1"/>
    <property type="match status" value="1"/>
</dbReference>
<keyword evidence="1 3" id="KW-0315">Glutamine amidotransferase</keyword>
<reference evidence="3 4" key="1">
    <citation type="submission" date="2019-08" db="EMBL/GenBank/DDBJ databases">
        <title>Complete genome sequence of Candidatus Uab amorphum.</title>
        <authorList>
            <person name="Shiratori T."/>
            <person name="Suzuki S."/>
            <person name="Kakizawa Y."/>
            <person name="Ishida K."/>
        </authorList>
    </citation>
    <scope>NUCLEOTIDE SEQUENCE [LARGE SCALE GENOMIC DNA]</scope>
    <source>
        <strain evidence="3 4">SRT547</strain>
    </source>
</reference>
<dbReference type="CDD" id="cd01908">
    <property type="entry name" value="YafJ"/>
    <property type="match status" value="1"/>
</dbReference>
<evidence type="ECO:0000313" key="4">
    <source>
        <dbReference type="Proteomes" id="UP000326354"/>
    </source>
</evidence>
<dbReference type="OrthoDB" id="321954at2"/>
<dbReference type="Pfam" id="PF13230">
    <property type="entry name" value="GATase_4"/>
    <property type="match status" value="1"/>
</dbReference>
<dbReference type="InterPro" id="IPR026869">
    <property type="entry name" value="EgtC-like"/>
</dbReference>
<dbReference type="InterPro" id="IPR029055">
    <property type="entry name" value="Ntn_hydrolases_N"/>
</dbReference>
<accession>A0A5S9IU76</accession>
<sequence>MCRIFSFRSVIKSQVHKSLVGTENALSTQSTQHPDGWGVAYYVQGVPHIIKSSEAAVDDNIFHKVSGVVSSETVIAHIRKATLGPKNILNVHPFQFGKWAFVHNGNIENFEKHRRPLLAMVAPELRRFILGQTDSEIMFYLILSHLKQHISLSANNVPIEKMVNITKQAVQKIIALVGECSDEQETDPSKTYLTFVLTNGTTMLAHHGGKRLHYTTYKNRCVDRDTCPCFSFECENSTQSGYINHLIFSSEELTGDNIWLPMKQDQYIGVDHEMKLTIA</sequence>
<dbReference type="SUPFAM" id="SSF56235">
    <property type="entry name" value="N-terminal nucleophile aminohydrolases (Ntn hydrolases)"/>
    <property type="match status" value="1"/>
</dbReference>
<keyword evidence="3" id="KW-0808">Transferase</keyword>
<feature type="domain" description="Glutamine amidotransferase type-2" evidence="2">
    <location>
        <begin position="2"/>
        <end position="279"/>
    </location>
</feature>
<gene>
    <name evidence="3" type="ORF">UABAM_05870</name>
</gene>
<dbReference type="PANTHER" id="PTHR43187:SF1">
    <property type="entry name" value="GLUTAMINE AMIDOTRANSFERASE DUG3-RELATED"/>
    <property type="match status" value="1"/>
</dbReference>
<name>A0A5S9IU76_UABAM</name>
<proteinExistence type="predicted"/>
<protein>
    <submittedName>
        <fullName evidence="3">Class II glutamine amidotransferase</fullName>
    </submittedName>
</protein>
<dbReference type="GO" id="GO:0016740">
    <property type="term" value="F:transferase activity"/>
    <property type="evidence" value="ECO:0007669"/>
    <property type="project" value="UniProtKB-KW"/>
</dbReference>
<evidence type="ECO:0000259" key="2">
    <source>
        <dbReference type="PROSITE" id="PS51278"/>
    </source>
</evidence>
<dbReference type="InterPro" id="IPR017932">
    <property type="entry name" value="GATase_2_dom"/>
</dbReference>
<dbReference type="RefSeq" id="WP_151971478.1">
    <property type="nucleotide sequence ID" value="NZ_AP019860.1"/>
</dbReference>
<dbReference type="PANTHER" id="PTHR43187">
    <property type="entry name" value="GLUTAMINE AMIDOTRANSFERASE DUG3-RELATED"/>
    <property type="match status" value="1"/>
</dbReference>
<dbReference type="InterPro" id="IPR052373">
    <property type="entry name" value="Gamma-glu_amide_hydrolase"/>
</dbReference>
<dbReference type="EMBL" id="AP019860">
    <property type="protein sequence ID" value="BBM87461.1"/>
    <property type="molecule type" value="Genomic_DNA"/>
</dbReference>
<dbReference type="PROSITE" id="PS51278">
    <property type="entry name" value="GATASE_TYPE_2"/>
    <property type="match status" value="1"/>
</dbReference>
<keyword evidence="4" id="KW-1185">Reference proteome</keyword>
<evidence type="ECO:0000313" key="3">
    <source>
        <dbReference type="EMBL" id="BBM87461.1"/>
    </source>
</evidence>
<evidence type="ECO:0000256" key="1">
    <source>
        <dbReference type="ARBA" id="ARBA00022962"/>
    </source>
</evidence>
<dbReference type="KEGG" id="uam:UABAM_05870"/>
<organism evidence="3 4">
    <name type="scientific">Uabimicrobium amorphum</name>
    <dbReference type="NCBI Taxonomy" id="2596890"/>
    <lineage>
        <taxon>Bacteria</taxon>
        <taxon>Pseudomonadati</taxon>
        <taxon>Planctomycetota</taxon>
        <taxon>Candidatus Uabimicrobiia</taxon>
        <taxon>Candidatus Uabimicrobiales</taxon>
        <taxon>Candidatus Uabimicrobiaceae</taxon>
        <taxon>Candidatus Uabimicrobium</taxon>
    </lineage>
</organism>
<dbReference type="AlphaFoldDB" id="A0A5S9IU76"/>